<dbReference type="InterPro" id="IPR025479">
    <property type="entry name" value="DUF4329"/>
</dbReference>
<gene>
    <name evidence="2" type="ORF">MGWOODY_XGa956</name>
</gene>
<accession>A0A160TW95</accession>
<name>A0A160TW95_9ZZZZ</name>
<sequence length="413" mass="44044">MVVNNLRIGWLGTLAVAGCVFFSSAGRAVGDEMPSAGWWLTQPVMGQPVLTSVFGLADQAQIFGLAMARRRFSGLTFAGQGSHLSLLSDHYAGVDSRLFHPSGGLPADYQGGAIRYSGALAYVDVGGSRIISPGVGERHSWYGRISTDVFSSSLFRIEREDSVAAYAADIRAKIRDTTLTVRQIEAGSAYDRQVNLTLPFAFSTYPQAKLELKFHQGRSLRFPGSNSERIMLTLRGSFGRSPLLALAPDSKDGSSDSVRDVALLGAAAVAVALIASSGDADTDTASRWSGQHDAAWNALNDINPTSVSENIEYGSWVYRNTDATFSALSPVRGTVNSVNIGSPNQVPSGSVATASYHTHGGDDPLYDSENYSPTDLITDNLWKVDGYLATPSGAFKIHNYVTGEVSRLGTVAN</sequence>
<dbReference type="EMBL" id="CZRL01000104">
    <property type="protein sequence ID" value="CUS54737.1"/>
    <property type="molecule type" value="Genomic_DNA"/>
</dbReference>
<evidence type="ECO:0000313" key="2">
    <source>
        <dbReference type="EMBL" id="CUS54737.1"/>
    </source>
</evidence>
<dbReference type="PROSITE" id="PS51257">
    <property type="entry name" value="PROKAR_LIPOPROTEIN"/>
    <property type="match status" value="1"/>
</dbReference>
<protein>
    <recommendedName>
        <fullName evidence="1">DUF4329 domain-containing protein</fullName>
    </recommendedName>
</protein>
<dbReference type="AlphaFoldDB" id="A0A160TW95"/>
<dbReference type="Pfam" id="PF14220">
    <property type="entry name" value="DUF4329"/>
    <property type="match status" value="1"/>
</dbReference>
<proteinExistence type="predicted"/>
<evidence type="ECO:0000259" key="1">
    <source>
        <dbReference type="Pfam" id="PF14220"/>
    </source>
</evidence>
<feature type="domain" description="DUF4329" evidence="1">
    <location>
        <begin position="292"/>
        <end position="405"/>
    </location>
</feature>
<organism evidence="2">
    <name type="scientific">hydrothermal vent metagenome</name>
    <dbReference type="NCBI Taxonomy" id="652676"/>
    <lineage>
        <taxon>unclassified sequences</taxon>
        <taxon>metagenomes</taxon>
        <taxon>ecological metagenomes</taxon>
    </lineage>
</organism>
<reference evidence="2" key="1">
    <citation type="submission" date="2015-10" db="EMBL/GenBank/DDBJ databases">
        <authorList>
            <person name="Gilbert D.G."/>
        </authorList>
    </citation>
    <scope>NUCLEOTIDE SEQUENCE</scope>
</reference>